<evidence type="ECO:0000256" key="1">
    <source>
        <dbReference type="SAM" id="MobiDB-lite"/>
    </source>
</evidence>
<sequence>MVMIHKSINTYRRLLRRLGNHEINSSSSHQESGSPTEWPPKYTKVGFSPRNTTHANSIIEVLQSATNKADLYGKTFRHRQRQEVNRLKEPSKYSLEHIDEEQSIASCIGKNVMIFKMLDDHFRDLKVITFTK</sequence>
<organism evidence="2 3">
    <name type="scientific">Prunus yedoensis var. nudiflora</name>
    <dbReference type="NCBI Taxonomy" id="2094558"/>
    <lineage>
        <taxon>Eukaryota</taxon>
        <taxon>Viridiplantae</taxon>
        <taxon>Streptophyta</taxon>
        <taxon>Embryophyta</taxon>
        <taxon>Tracheophyta</taxon>
        <taxon>Spermatophyta</taxon>
        <taxon>Magnoliopsida</taxon>
        <taxon>eudicotyledons</taxon>
        <taxon>Gunneridae</taxon>
        <taxon>Pentapetalae</taxon>
        <taxon>rosids</taxon>
        <taxon>fabids</taxon>
        <taxon>Rosales</taxon>
        <taxon>Rosaceae</taxon>
        <taxon>Amygdaloideae</taxon>
        <taxon>Amygdaleae</taxon>
        <taxon>Prunus</taxon>
    </lineage>
</organism>
<dbReference type="Proteomes" id="UP000250321">
    <property type="component" value="Unassembled WGS sequence"/>
</dbReference>
<gene>
    <name evidence="2" type="ORF">Pyn_05859</name>
</gene>
<proteinExistence type="predicted"/>
<feature type="region of interest" description="Disordered" evidence="1">
    <location>
        <begin position="23"/>
        <end position="49"/>
    </location>
</feature>
<name>A0A314UDQ5_PRUYE</name>
<dbReference type="EMBL" id="PJQY01003655">
    <property type="protein sequence ID" value="PQM35623.1"/>
    <property type="molecule type" value="Genomic_DNA"/>
</dbReference>
<keyword evidence="3" id="KW-1185">Reference proteome</keyword>
<evidence type="ECO:0000313" key="2">
    <source>
        <dbReference type="EMBL" id="PQM35623.1"/>
    </source>
</evidence>
<comment type="caution">
    <text evidence="2">The sequence shown here is derived from an EMBL/GenBank/DDBJ whole genome shotgun (WGS) entry which is preliminary data.</text>
</comment>
<feature type="compositionally biased region" description="Polar residues" evidence="1">
    <location>
        <begin position="23"/>
        <end position="35"/>
    </location>
</feature>
<evidence type="ECO:0000313" key="3">
    <source>
        <dbReference type="Proteomes" id="UP000250321"/>
    </source>
</evidence>
<dbReference type="AlphaFoldDB" id="A0A314UDQ5"/>
<protein>
    <submittedName>
        <fullName evidence="2">Uncharacterized protein</fullName>
    </submittedName>
</protein>
<accession>A0A314UDQ5</accession>
<reference evidence="2 3" key="1">
    <citation type="submission" date="2018-02" db="EMBL/GenBank/DDBJ databases">
        <title>Draft genome of wild Prunus yedoensis var. nudiflora.</title>
        <authorList>
            <person name="Baek S."/>
            <person name="Kim J.-H."/>
            <person name="Choi K."/>
            <person name="Kim G.-B."/>
            <person name="Cho A."/>
            <person name="Jang H."/>
            <person name="Shin C.-H."/>
            <person name="Yu H.-J."/>
            <person name="Mun J.-H."/>
        </authorList>
    </citation>
    <scope>NUCLEOTIDE SEQUENCE [LARGE SCALE GENOMIC DNA]</scope>
    <source>
        <strain evidence="3">cv. Jeju island</strain>
        <tissue evidence="2">Leaf</tissue>
    </source>
</reference>